<dbReference type="Pfam" id="PF05175">
    <property type="entry name" value="MTS"/>
    <property type="match status" value="1"/>
</dbReference>
<dbReference type="NCBIfam" id="TIGR00536">
    <property type="entry name" value="hemK_fam"/>
    <property type="match status" value="1"/>
</dbReference>
<dbReference type="GO" id="GO:0003676">
    <property type="term" value="F:nucleic acid binding"/>
    <property type="evidence" value="ECO:0007669"/>
    <property type="project" value="InterPro"/>
</dbReference>
<dbReference type="PANTHER" id="PTHR18895:SF74">
    <property type="entry name" value="MTRF1L RELEASE FACTOR GLUTAMINE METHYLTRANSFERASE"/>
    <property type="match status" value="1"/>
</dbReference>
<dbReference type="SUPFAM" id="SSF53335">
    <property type="entry name" value="S-adenosyl-L-methionine-dependent methyltransferases"/>
    <property type="match status" value="1"/>
</dbReference>
<dbReference type="InterPro" id="IPR007848">
    <property type="entry name" value="Small_mtfrase_dom"/>
</dbReference>
<dbReference type="InterPro" id="IPR019874">
    <property type="entry name" value="RF_methyltr_PrmC"/>
</dbReference>
<evidence type="ECO:0000313" key="8">
    <source>
        <dbReference type="Proteomes" id="UP000317778"/>
    </source>
</evidence>
<gene>
    <name evidence="7" type="primary">prmC</name>
    <name evidence="7" type="ORF">CEE36_01610</name>
</gene>
<name>A0A532V9J7_UNCT6</name>
<dbReference type="EMBL" id="NJBO01000002">
    <property type="protein sequence ID" value="TKJ43841.1"/>
    <property type="molecule type" value="Genomic_DNA"/>
</dbReference>
<reference evidence="7 8" key="1">
    <citation type="submission" date="2017-06" db="EMBL/GenBank/DDBJ databases">
        <title>Novel microbial phyla capable of carbon fixation and sulfur reduction in deep-sea sediments.</title>
        <authorList>
            <person name="Huang J."/>
            <person name="Baker B."/>
            <person name="Wang Y."/>
        </authorList>
    </citation>
    <scope>NUCLEOTIDE SEQUENCE [LARGE SCALE GENOMIC DNA]</scope>
    <source>
        <strain evidence="7">B3_TA06</strain>
    </source>
</reference>
<dbReference type="InterPro" id="IPR050320">
    <property type="entry name" value="N5-glutamine_MTase"/>
</dbReference>
<dbReference type="GO" id="GO:0102559">
    <property type="term" value="F:peptide chain release factor N(5)-glutamine methyltransferase activity"/>
    <property type="evidence" value="ECO:0007669"/>
    <property type="project" value="UniProtKB-EC"/>
</dbReference>
<dbReference type="CDD" id="cd02440">
    <property type="entry name" value="AdoMet_MTases"/>
    <property type="match status" value="1"/>
</dbReference>
<dbReference type="Gene3D" id="3.40.50.150">
    <property type="entry name" value="Vaccinia Virus protein VP39"/>
    <property type="match status" value="1"/>
</dbReference>
<dbReference type="PANTHER" id="PTHR18895">
    <property type="entry name" value="HEMK METHYLTRANSFERASE"/>
    <property type="match status" value="1"/>
</dbReference>
<evidence type="ECO:0000259" key="6">
    <source>
        <dbReference type="Pfam" id="PF05175"/>
    </source>
</evidence>
<protein>
    <recommendedName>
        <fullName evidence="1">peptide chain release factor N(5)-glutamine methyltransferase</fullName>
        <ecNumber evidence="1">2.1.1.297</ecNumber>
    </recommendedName>
</protein>
<evidence type="ECO:0000313" key="7">
    <source>
        <dbReference type="EMBL" id="TKJ43841.1"/>
    </source>
</evidence>
<dbReference type="Gene3D" id="1.10.8.10">
    <property type="entry name" value="DNA helicase RuvA subunit, C-terminal domain"/>
    <property type="match status" value="1"/>
</dbReference>
<evidence type="ECO:0000256" key="3">
    <source>
        <dbReference type="ARBA" id="ARBA00022679"/>
    </source>
</evidence>
<evidence type="ECO:0000256" key="5">
    <source>
        <dbReference type="ARBA" id="ARBA00048391"/>
    </source>
</evidence>
<evidence type="ECO:0000256" key="4">
    <source>
        <dbReference type="ARBA" id="ARBA00022691"/>
    </source>
</evidence>
<dbReference type="InterPro" id="IPR002052">
    <property type="entry name" value="DNA_methylase_N6_adenine_CS"/>
</dbReference>
<keyword evidence="3 7" id="KW-0808">Transferase</keyword>
<organism evidence="7 8">
    <name type="scientific">candidate division TA06 bacterium B3_TA06</name>
    <dbReference type="NCBI Taxonomy" id="2012487"/>
    <lineage>
        <taxon>Bacteria</taxon>
        <taxon>Bacteria division TA06</taxon>
    </lineage>
</organism>
<comment type="catalytic activity">
    <reaction evidence="5">
        <text>L-glutaminyl-[peptide chain release factor] + S-adenosyl-L-methionine = N(5)-methyl-L-glutaminyl-[peptide chain release factor] + S-adenosyl-L-homocysteine + H(+)</text>
        <dbReference type="Rhea" id="RHEA:42896"/>
        <dbReference type="Rhea" id="RHEA-COMP:10271"/>
        <dbReference type="Rhea" id="RHEA-COMP:10272"/>
        <dbReference type="ChEBI" id="CHEBI:15378"/>
        <dbReference type="ChEBI" id="CHEBI:30011"/>
        <dbReference type="ChEBI" id="CHEBI:57856"/>
        <dbReference type="ChEBI" id="CHEBI:59789"/>
        <dbReference type="ChEBI" id="CHEBI:61891"/>
        <dbReference type="EC" id="2.1.1.297"/>
    </reaction>
</comment>
<dbReference type="GO" id="GO:0032259">
    <property type="term" value="P:methylation"/>
    <property type="evidence" value="ECO:0007669"/>
    <property type="project" value="UniProtKB-KW"/>
</dbReference>
<accession>A0A532V9J7</accession>
<keyword evidence="2 7" id="KW-0489">Methyltransferase</keyword>
<dbReference type="PROSITE" id="PS00092">
    <property type="entry name" value="N6_MTASE"/>
    <property type="match status" value="1"/>
</dbReference>
<keyword evidence="4" id="KW-0949">S-adenosyl-L-methionine</keyword>
<sequence length="275" mass="30812">MSRTAIEEARQASAKIPWQERLLLLEHVAARSLPELVVDRAYLTHEQKEQLIDLVKRREEGTPLEILVGTASFLDFELEVRPGVFIPRPETAELVERTVDELGKAPKVILELGTGTGAIAIALARSFPEASLIATDISPIALRLAERNAERLKEHIQFVMGNLFEFEGALKLEGRLDLLISNPPYIPTDLLAWLPGEVRNFDPLIALDGGSDGFRVVERILDKAERFLAPKGLAAIEIDPLLEEPLERYAETSPLQFKKVVDSYGNLRFLFVRRS</sequence>
<dbReference type="NCBIfam" id="TIGR03534">
    <property type="entry name" value="RF_mod_PrmC"/>
    <property type="match status" value="1"/>
</dbReference>
<proteinExistence type="predicted"/>
<dbReference type="InterPro" id="IPR029063">
    <property type="entry name" value="SAM-dependent_MTases_sf"/>
</dbReference>
<evidence type="ECO:0000256" key="2">
    <source>
        <dbReference type="ARBA" id="ARBA00022603"/>
    </source>
</evidence>
<evidence type="ECO:0000256" key="1">
    <source>
        <dbReference type="ARBA" id="ARBA00012771"/>
    </source>
</evidence>
<dbReference type="AlphaFoldDB" id="A0A532V9J7"/>
<dbReference type="EC" id="2.1.1.297" evidence="1"/>
<comment type="caution">
    <text evidence="7">The sequence shown here is derived from an EMBL/GenBank/DDBJ whole genome shotgun (WGS) entry which is preliminary data.</text>
</comment>
<dbReference type="Proteomes" id="UP000317778">
    <property type="component" value="Unassembled WGS sequence"/>
</dbReference>
<dbReference type="InterPro" id="IPR004556">
    <property type="entry name" value="HemK-like"/>
</dbReference>
<feature type="domain" description="Methyltransferase small" evidence="6">
    <location>
        <begin position="105"/>
        <end position="185"/>
    </location>
</feature>